<dbReference type="AlphaFoldDB" id="A0A8D5G1T1"/>
<protein>
    <recommendedName>
        <fullName evidence="12">TonB C-terminal domain-containing protein</fullName>
    </recommendedName>
</protein>
<evidence type="ECO:0000256" key="6">
    <source>
        <dbReference type="ARBA" id="ARBA00022692"/>
    </source>
</evidence>
<feature type="compositionally biased region" description="Polar residues" evidence="10">
    <location>
        <begin position="96"/>
        <end position="108"/>
    </location>
</feature>
<evidence type="ECO:0000256" key="1">
    <source>
        <dbReference type="ARBA" id="ARBA00004383"/>
    </source>
</evidence>
<evidence type="ECO:0000259" key="12">
    <source>
        <dbReference type="PROSITE" id="PS52015"/>
    </source>
</evidence>
<feature type="transmembrane region" description="Helical" evidence="11">
    <location>
        <begin position="24"/>
        <end position="42"/>
    </location>
</feature>
<dbReference type="Proteomes" id="UP000826722">
    <property type="component" value="Chromosome"/>
</dbReference>
<keyword evidence="8 11" id="KW-1133">Transmembrane helix</keyword>
<evidence type="ECO:0000256" key="9">
    <source>
        <dbReference type="ARBA" id="ARBA00023136"/>
    </source>
</evidence>
<dbReference type="PANTHER" id="PTHR33446">
    <property type="entry name" value="PROTEIN TONB-RELATED"/>
    <property type="match status" value="1"/>
</dbReference>
<feature type="region of interest" description="Disordered" evidence="10">
    <location>
        <begin position="66"/>
        <end position="164"/>
    </location>
</feature>
<dbReference type="Pfam" id="PF03544">
    <property type="entry name" value="TonB_C"/>
    <property type="match status" value="1"/>
</dbReference>
<keyword evidence="7" id="KW-0653">Protein transport</keyword>
<keyword evidence="4" id="KW-1003">Cell membrane</keyword>
<accession>A0A8D5G1T1</accession>
<keyword evidence="14" id="KW-1185">Reference proteome</keyword>
<evidence type="ECO:0000256" key="4">
    <source>
        <dbReference type="ARBA" id="ARBA00022475"/>
    </source>
</evidence>
<keyword evidence="6 11" id="KW-0812">Transmembrane</keyword>
<keyword evidence="5" id="KW-0997">Cell inner membrane</keyword>
<sequence length="257" mass="28644">MLATYSPRAFNQQRQVQPERDSTLYWAVVLSVSLHIMLAFVLPRMDFKKASAEKVMTVEFMAIQPTAKETTPNPEPVAEQQPQPVPDVIKPKPLTKQPTIQKPSQEPSPSAVVEPQQSTPTTSESAKPTTQTTEDARPTTSETTVAQESKPQPAPTPPDTKDARNEYGALLTRAIEKYKQYPAIAQRRGWEGEVILELQLDGNGNMLSCRIYQSSNRESLDNQALEMVRKASPFPLPPTSLRSKTFNILVPVSFKLE</sequence>
<dbReference type="PANTHER" id="PTHR33446:SF2">
    <property type="entry name" value="PROTEIN TONB"/>
    <property type="match status" value="1"/>
</dbReference>
<dbReference type="InterPro" id="IPR006260">
    <property type="entry name" value="TonB/TolA_C"/>
</dbReference>
<evidence type="ECO:0000313" key="13">
    <source>
        <dbReference type="EMBL" id="BCM24518.1"/>
    </source>
</evidence>
<dbReference type="InterPro" id="IPR037682">
    <property type="entry name" value="TonB_C"/>
</dbReference>
<dbReference type="Gene3D" id="3.30.1150.10">
    <property type="match status" value="1"/>
</dbReference>
<dbReference type="SUPFAM" id="SSF74653">
    <property type="entry name" value="TolA/TonB C-terminal domain"/>
    <property type="match status" value="1"/>
</dbReference>
<keyword evidence="9 11" id="KW-0472">Membrane</keyword>
<evidence type="ECO:0000313" key="14">
    <source>
        <dbReference type="Proteomes" id="UP000826722"/>
    </source>
</evidence>
<feature type="domain" description="TonB C-terminal" evidence="12">
    <location>
        <begin position="166"/>
        <end position="257"/>
    </location>
</feature>
<evidence type="ECO:0000256" key="8">
    <source>
        <dbReference type="ARBA" id="ARBA00022989"/>
    </source>
</evidence>
<name>A0A8D5G1T1_9PROT</name>
<dbReference type="KEGG" id="mpau:ZMTM_07770"/>
<dbReference type="InterPro" id="IPR051045">
    <property type="entry name" value="TonB-dependent_transducer"/>
</dbReference>
<gene>
    <name evidence="13" type="ORF">ZMTM_07770</name>
</gene>
<evidence type="ECO:0000256" key="11">
    <source>
        <dbReference type="SAM" id="Phobius"/>
    </source>
</evidence>
<proteinExistence type="inferred from homology"/>
<dbReference type="RefSeq" id="WP_225907088.1">
    <property type="nucleotide sequence ID" value="NZ_AP024110.1"/>
</dbReference>
<feature type="compositionally biased region" description="Polar residues" evidence="10">
    <location>
        <begin position="115"/>
        <end position="150"/>
    </location>
</feature>
<evidence type="ECO:0000256" key="10">
    <source>
        <dbReference type="SAM" id="MobiDB-lite"/>
    </source>
</evidence>
<evidence type="ECO:0000256" key="5">
    <source>
        <dbReference type="ARBA" id="ARBA00022519"/>
    </source>
</evidence>
<comment type="subcellular location">
    <subcellularLocation>
        <location evidence="1">Cell inner membrane</location>
        <topology evidence="1">Single-pass membrane protein</topology>
        <orientation evidence="1">Periplasmic side</orientation>
    </subcellularLocation>
</comment>
<dbReference type="EMBL" id="AP024110">
    <property type="protein sequence ID" value="BCM24518.1"/>
    <property type="molecule type" value="Genomic_DNA"/>
</dbReference>
<dbReference type="GO" id="GO:0098797">
    <property type="term" value="C:plasma membrane protein complex"/>
    <property type="evidence" value="ECO:0007669"/>
    <property type="project" value="TreeGrafter"/>
</dbReference>
<organism evidence="13 14">
    <name type="scientific">Methyloradius palustris</name>
    <dbReference type="NCBI Taxonomy" id="2778876"/>
    <lineage>
        <taxon>Bacteria</taxon>
        <taxon>Pseudomonadati</taxon>
        <taxon>Pseudomonadota</taxon>
        <taxon>Betaproteobacteria</taxon>
        <taxon>Nitrosomonadales</taxon>
        <taxon>Methylophilaceae</taxon>
        <taxon>Methyloradius</taxon>
    </lineage>
</organism>
<dbReference type="GO" id="GO:0015031">
    <property type="term" value="P:protein transport"/>
    <property type="evidence" value="ECO:0007669"/>
    <property type="project" value="UniProtKB-KW"/>
</dbReference>
<reference evidence="13" key="1">
    <citation type="journal article" date="2021" name="Arch. Microbiol.">
        <title>Methyloradius palustris gen. nov., sp. nov., a methanol-oxidizing bacterium isolated from snow.</title>
        <authorList>
            <person name="Miyadera T."/>
            <person name="Kojima H."/>
            <person name="Fukui M."/>
        </authorList>
    </citation>
    <scope>NUCLEOTIDE SEQUENCE</scope>
    <source>
        <strain evidence="13">Zm11</strain>
    </source>
</reference>
<dbReference type="GO" id="GO:0055085">
    <property type="term" value="P:transmembrane transport"/>
    <property type="evidence" value="ECO:0007669"/>
    <property type="project" value="InterPro"/>
</dbReference>
<evidence type="ECO:0000256" key="2">
    <source>
        <dbReference type="ARBA" id="ARBA00006555"/>
    </source>
</evidence>
<dbReference type="NCBIfam" id="TIGR01352">
    <property type="entry name" value="tonB_Cterm"/>
    <property type="match status" value="1"/>
</dbReference>
<comment type="similarity">
    <text evidence="2">Belongs to the TonB family.</text>
</comment>
<evidence type="ECO:0000256" key="7">
    <source>
        <dbReference type="ARBA" id="ARBA00022927"/>
    </source>
</evidence>
<dbReference type="GO" id="GO:0031992">
    <property type="term" value="F:energy transducer activity"/>
    <property type="evidence" value="ECO:0007669"/>
    <property type="project" value="TreeGrafter"/>
</dbReference>
<evidence type="ECO:0000256" key="3">
    <source>
        <dbReference type="ARBA" id="ARBA00022448"/>
    </source>
</evidence>
<dbReference type="PROSITE" id="PS52015">
    <property type="entry name" value="TONB_CTD"/>
    <property type="match status" value="1"/>
</dbReference>
<keyword evidence="3" id="KW-0813">Transport</keyword>